<comment type="caution">
    <text evidence="3">The sequence shown here is derived from an EMBL/GenBank/DDBJ whole genome shotgun (WGS) entry which is preliminary data.</text>
</comment>
<keyword evidence="4" id="KW-1185">Reference proteome</keyword>
<evidence type="ECO:0000256" key="2">
    <source>
        <dbReference type="SAM" id="Phobius"/>
    </source>
</evidence>
<organism evidence="3 4">
    <name type="scientific">Chlamydomonas eustigma</name>
    <dbReference type="NCBI Taxonomy" id="1157962"/>
    <lineage>
        <taxon>Eukaryota</taxon>
        <taxon>Viridiplantae</taxon>
        <taxon>Chlorophyta</taxon>
        <taxon>core chlorophytes</taxon>
        <taxon>Chlorophyceae</taxon>
        <taxon>CS clade</taxon>
        <taxon>Chlamydomonadales</taxon>
        <taxon>Chlamydomonadaceae</taxon>
        <taxon>Chlamydomonas</taxon>
    </lineage>
</organism>
<keyword evidence="2" id="KW-1133">Transmembrane helix</keyword>
<dbReference type="Proteomes" id="UP000232323">
    <property type="component" value="Unassembled WGS sequence"/>
</dbReference>
<name>A0A250XFK6_9CHLO</name>
<evidence type="ECO:0000313" key="4">
    <source>
        <dbReference type="Proteomes" id="UP000232323"/>
    </source>
</evidence>
<keyword evidence="2" id="KW-0472">Membrane</keyword>
<accession>A0A250XFK6</accession>
<sequence length="552" mass="59139">MLLQSASGLSIAAAINGSLPSQIPNILLSKEDRQPASTSHDDLNALRILPEVAETGVRKLAHTKAPAQQALLFARRHLQHNLFRAPRTVANPARKMLQDRNLKDVMYPPTLPPPLTSSSLNEYPSPSQTGSSQAPQISLPSAPQQPPSPPSKIIAGAVISTTGAASLIYSFAPPPPAKVSLTAYIASPAAVGGAVLIVALAFFVWRVRQQCMEEKKLPDHPYKRLLSSVTLSHDNSGEGILSREDRMDCVDERAQASPTTSPTTPTARKGKVIAEAVGQLVAKMRKNSMTRHLLRKDGSKRPNPGASMLPYFDNSMYDQHETVPLTDTSGSTTLRDGVALECALMKQDGSRLQIAGSNGELLKEESVIGGKTLAEKVLHALEATRKKAAGERLAAKTLLKGAEESSYDLGKQSAEIIGTDCQREDTEVLMSPPALDLPCSVDQGLSADIQKPLHGLSFCAQGFSLSQQGNISHETVEPSLLRDASSRDWNSEDSLSQRSISAERSSMAVDDCAEDSQGASFLAQFQEQGSDTPQVSLQTMQLPVSFNAHSSS</sequence>
<dbReference type="AlphaFoldDB" id="A0A250XFK6"/>
<dbReference type="EMBL" id="BEGY01000069">
    <property type="protein sequence ID" value="GAX81692.1"/>
    <property type="molecule type" value="Genomic_DNA"/>
</dbReference>
<evidence type="ECO:0000313" key="3">
    <source>
        <dbReference type="EMBL" id="GAX81692.1"/>
    </source>
</evidence>
<reference evidence="3 4" key="1">
    <citation type="submission" date="2017-08" db="EMBL/GenBank/DDBJ databases">
        <title>Acidophilic green algal genome provides insights into adaptation to an acidic environment.</title>
        <authorList>
            <person name="Hirooka S."/>
            <person name="Hirose Y."/>
            <person name="Kanesaki Y."/>
            <person name="Higuchi S."/>
            <person name="Fujiwara T."/>
            <person name="Onuma R."/>
            <person name="Era A."/>
            <person name="Ohbayashi R."/>
            <person name="Uzuka A."/>
            <person name="Nozaki H."/>
            <person name="Yoshikawa H."/>
            <person name="Miyagishima S.Y."/>
        </authorList>
    </citation>
    <scope>NUCLEOTIDE SEQUENCE [LARGE SCALE GENOMIC DNA]</scope>
    <source>
        <strain evidence="3 4">NIES-2499</strain>
    </source>
</reference>
<keyword evidence="2" id="KW-0812">Transmembrane</keyword>
<evidence type="ECO:0000256" key="1">
    <source>
        <dbReference type="SAM" id="MobiDB-lite"/>
    </source>
</evidence>
<protein>
    <submittedName>
        <fullName evidence="3">Uncharacterized protein</fullName>
    </submittedName>
</protein>
<feature type="compositionally biased region" description="Polar residues" evidence="1">
    <location>
        <begin position="121"/>
        <end position="130"/>
    </location>
</feature>
<feature type="region of interest" description="Disordered" evidence="1">
    <location>
        <begin position="100"/>
        <end position="154"/>
    </location>
</feature>
<gene>
    <name evidence="3" type="ORF">CEUSTIGMA_g9120.t1</name>
</gene>
<proteinExistence type="predicted"/>
<feature type="transmembrane region" description="Helical" evidence="2">
    <location>
        <begin position="184"/>
        <end position="205"/>
    </location>
</feature>
<feature type="compositionally biased region" description="Low complexity" evidence="1">
    <location>
        <begin position="131"/>
        <end position="142"/>
    </location>
</feature>
<feature type="compositionally biased region" description="Polar residues" evidence="1">
    <location>
        <begin position="492"/>
        <end position="504"/>
    </location>
</feature>
<feature type="region of interest" description="Disordered" evidence="1">
    <location>
        <begin position="485"/>
        <end position="513"/>
    </location>
</feature>